<reference evidence="1" key="1">
    <citation type="submission" date="2019-07" db="EMBL/GenBank/DDBJ databases">
        <title>Annotation for the trematode Paragonimus miyazaki's.</title>
        <authorList>
            <person name="Choi Y.-J."/>
        </authorList>
    </citation>
    <scope>NUCLEOTIDE SEQUENCE</scope>
    <source>
        <strain evidence="1">Japan</strain>
    </source>
</reference>
<evidence type="ECO:0000313" key="1">
    <source>
        <dbReference type="EMBL" id="KAF7259198.1"/>
    </source>
</evidence>
<sequence length="92" mass="10713">MRQATLQVSYTMKIISTVLGVNRMQMLERGRAYLKLSKYTAKFGQNLQEYRQQSPICQESAAHSNVMVIGILLTHWWRHTSKHSCMLRRPSS</sequence>
<dbReference type="AlphaFoldDB" id="A0A8S9Z5U7"/>
<organism evidence="1 2">
    <name type="scientific">Paragonimus skrjabini miyazakii</name>
    <dbReference type="NCBI Taxonomy" id="59628"/>
    <lineage>
        <taxon>Eukaryota</taxon>
        <taxon>Metazoa</taxon>
        <taxon>Spiralia</taxon>
        <taxon>Lophotrochozoa</taxon>
        <taxon>Platyhelminthes</taxon>
        <taxon>Trematoda</taxon>
        <taxon>Digenea</taxon>
        <taxon>Plagiorchiida</taxon>
        <taxon>Troglotremata</taxon>
        <taxon>Troglotrematidae</taxon>
        <taxon>Paragonimus</taxon>
    </lineage>
</organism>
<dbReference type="Proteomes" id="UP000822476">
    <property type="component" value="Unassembled WGS sequence"/>
</dbReference>
<comment type="caution">
    <text evidence="1">The sequence shown here is derived from an EMBL/GenBank/DDBJ whole genome shotgun (WGS) entry which is preliminary data.</text>
</comment>
<proteinExistence type="predicted"/>
<protein>
    <submittedName>
        <fullName evidence="1">Uncharacterized protein</fullName>
    </submittedName>
</protein>
<dbReference type="EMBL" id="JTDE01001315">
    <property type="protein sequence ID" value="KAF7259198.1"/>
    <property type="molecule type" value="Genomic_DNA"/>
</dbReference>
<accession>A0A8S9Z5U7</accession>
<name>A0A8S9Z5U7_9TREM</name>
<gene>
    <name evidence="1" type="ORF">EG68_03786</name>
</gene>
<evidence type="ECO:0000313" key="2">
    <source>
        <dbReference type="Proteomes" id="UP000822476"/>
    </source>
</evidence>
<keyword evidence="2" id="KW-1185">Reference proteome</keyword>